<dbReference type="InterPro" id="IPR041709">
    <property type="entry name" value="EF-Tu_GTP-bd"/>
</dbReference>
<comment type="subunit">
    <text evidence="6">Monomer.</text>
</comment>
<dbReference type="InterPro" id="IPR027417">
    <property type="entry name" value="P-loop_NTPase"/>
</dbReference>
<dbReference type="PANTHER" id="PTHR43721">
    <property type="entry name" value="ELONGATION FACTOR TU-RELATED"/>
    <property type="match status" value="1"/>
</dbReference>
<protein>
    <recommendedName>
        <fullName evidence="5 6">Elongation factor Tu</fullName>
        <shortName evidence="6">EF-Tu</shortName>
        <ecNumber evidence="6">3.6.5.3</ecNumber>
    </recommendedName>
</protein>
<feature type="domain" description="Tr-type G" evidence="7">
    <location>
        <begin position="10"/>
        <end position="204"/>
    </location>
</feature>
<comment type="catalytic activity">
    <reaction evidence="6">
        <text>GTP + H2O = GDP + phosphate + H(+)</text>
        <dbReference type="Rhea" id="RHEA:19669"/>
        <dbReference type="ChEBI" id="CHEBI:15377"/>
        <dbReference type="ChEBI" id="CHEBI:15378"/>
        <dbReference type="ChEBI" id="CHEBI:37565"/>
        <dbReference type="ChEBI" id="CHEBI:43474"/>
        <dbReference type="ChEBI" id="CHEBI:58189"/>
        <dbReference type="EC" id="3.6.5.3"/>
    </reaction>
</comment>
<dbReference type="CDD" id="cd03697">
    <property type="entry name" value="EFTU_II"/>
    <property type="match status" value="1"/>
</dbReference>
<keyword evidence="6" id="KW-0963">Cytoplasm</keyword>
<feature type="binding site" evidence="6">
    <location>
        <begin position="136"/>
        <end position="139"/>
    </location>
    <ligand>
        <name>GTP</name>
        <dbReference type="ChEBI" id="CHEBI:37565"/>
    </ligand>
</feature>
<keyword evidence="6" id="KW-0378">Hydrolase</keyword>
<evidence type="ECO:0000256" key="1">
    <source>
        <dbReference type="ARBA" id="ARBA00022741"/>
    </source>
</evidence>
<keyword evidence="1 6" id="KW-0547">Nucleotide-binding</keyword>
<feature type="binding site" evidence="6">
    <location>
        <position position="26"/>
    </location>
    <ligand>
        <name>Mg(2+)</name>
        <dbReference type="ChEBI" id="CHEBI:18420"/>
    </ligand>
</feature>
<name>A0ABP6WLF7_9GAMM</name>
<dbReference type="Pfam" id="PF00009">
    <property type="entry name" value="GTP_EFTU"/>
    <property type="match status" value="1"/>
</dbReference>
<evidence type="ECO:0000256" key="2">
    <source>
        <dbReference type="ARBA" id="ARBA00022768"/>
    </source>
</evidence>
<dbReference type="InterPro" id="IPR004161">
    <property type="entry name" value="EFTu-like_2"/>
</dbReference>
<keyword evidence="6" id="KW-0479">Metal-binding</keyword>
<dbReference type="PROSITE" id="PS51722">
    <property type="entry name" value="G_TR_2"/>
    <property type="match status" value="1"/>
</dbReference>
<keyword evidence="9" id="KW-1185">Reference proteome</keyword>
<dbReference type="EMBL" id="BAABCX010000008">
    <property type="protein sequence ID" value="GAA3550880.1"/>
    <property type="molecule type" value="Genomic_DNA"/>
</dbReference>
<dbReference type="SUPFAM" id="SSF50447">
    <property type="entry name" value="Translation proteins"/>
    <property type="match status" value="1"/>
</dbReference>
<dbReference type="PRINTS" id="PR00315">
    <property type="entry name" value="ELONGATNFCT"/>
</dbReference>
<dbReference type="CDD" id="cd03707">
    <property type="entry name" value="EFTU_III"/>
    <property type="match status" value="1"/>
</dbReference>
<dbReference type="NCBIfam" id="NF009373">
    <property type="entry name" value="PRK12736.1"/>
    <property type="match status" value="1"/>
</dbReference>
<dbReference type="PROSITE" id="PS00301">
    <property type="entry name" value="G_TR_1"/>
    <property type="match status" value="1"/>
</dbReference>
<keyword evidence="6" id="KW-0460">Magnesium</keyword>
<keyword evidence="4 6" id="KW-0342">GTP-binding</keyword>
<dbReference type="SUPFAM" id="SSF52540">
    <property type="entry name" value="P-loop containing nucleoside triphosphate hydrolases"/>
    <property type="match status" value="1"/>
</dbReference>
<sequence length="394" mass="42952">MSKEKFERNKPHVNVGTIGHVDHGKTTLTAAITNVLAKQFGGAARAFDQIDNAPEEKARGITIAASHVEYDTATRHYAHVDCPGHADYVKNMITGAAQMDGAILVVAATDGPMPQTREHILLARQVGVPYIVVFMNKCDMVDDEELLELVEMEVRELLSEYDFPGDDIPVIQGSALKGLEGDPEWEPKILELAAALDSYIPEPERAIDGAFLLPIEDVFSIQGRGTVVTGRVERGIVKVGEEVAIVGIKDTVKTTCTGVEMFRKLLDEGRAGENVGVLLRGTKREDVERGQVLAKPGSITPHTGFESEVYVLSKEEGGRHTPFFKGYRPQFYFRTTDVTGTIELPEGVEMVMPGDNIKMVVNLIAPIAMEEGLRFAIREGGRTVGAGVVAKIIE</sequence>
<dbReference type="InterPro" id="IPR050055">
    <property type="entry name" value="EF-Tu_GTPase"/>
</dbReference>
<proteinExistence type="inferred from homology"/>
<dbReference type="InterPro" id="IPR033720">
    <property type="entry name" value="EFTU_2"/>
</dbReference>
<dbReference type="RefSeq" id="WP_344960028.1">
    <property type="nucleotide sequence ID" value="NZ_BAABCX010000008.1"/>
</dbReference>
<dbReference type="NCBIfam" id="TIGR00485">
    <property type="entry name" value="EF-Tu"/>
    <property type="match status" value="1"/>
</dbReference>
<comment type="similarity">
    <text evidence="6">Belongs to the TRAFAC class translation factor GTPase superfamily. Classic translation factor GTPase family. EF-Tu/EF-1A subfamily.</text>
</comment>
<dbReference type="NCBIfam" id="NF009372">
    <property type="entry name" value="PRK12735.1"/>
    <property type="match status" value="1"/>
</dbReference>
<dbReference type="NCBIfam" id="TIGR00231">
    <property type="entry name" value="small_GTP"/>
    <property type="match status" value="1"/>
</dbReference>
<dbReference type="InterPro" id="IPR004541">
    <property type="entry name" value="Transl_elong_EFTu/EF1A_bac/org"/>
</dbReference>
<feature type="binding site" evidence="6">
    <location>
        <begin position="81"/>
        <end position="85"/>
    </location>
    <ligand>
        <name>GTP</name>
        <dbReference type="ChEBI" id="CHEBI:37565"/>
    </ligand>
</feature>
<keyword evidence="2 6" id="KW-0251">Elongation factor</keyword>
<evidence type="ECO:0000256" key="5">
    <source>
        <dbReference type="ARBA" id="ARBA00029554"/>
    </source>
</evidence>
<dbReference type="NCBIfam" id="NF000766">
    <property type="entry name" value="PRK00049.1"/>
    <property type="match status" value="1"/>
</dbReference>
<dbReference type="Pfam" id="PF03143">
    <property type="entry name" value="GTP_EFTU_D3"/>
    <property type="match status" value="1"/>
</dbReference>
<gene>
    <name evidence="8" type="primary">tuf_2</name>
    <name evidence="6" type="synonym">tuf</name>
    <name evidence="8" type="ORF">GCM10022394_33830</name>
</gene>
<comment type="function">
    <text evidence="6">GTP hydrolase that promotes the GTP-dependent binding of aminoacyl-tRNA to the A-site of ribosomes during protein biosynthesis.</text>
</comment>
<dbReference type="CDD" id="cd01884">
    <property type="entry name" value="EF_Tu"/>
    <property type="match status" value="1"/>
</dbReference>
<dbReference type="Proteomes" id="UP001500795">
    <property type="component" value="Unassembled WGS sequence"/>
</dbReference>
<dbReference type="Gene3D" id="2.40.30.10">
    <property type="entry name" value="Translation factors"/>
    <property type="match status" value="2"/>
</dbReference>
<dbReference type="Gene3D" id="3.40.50.300">
    <property type="entry name" value="P-loop containing nucleotide triphosphate hydrolases"/>
    <property type="match status" value="1"/>
</dbReference>
<evidence type="ECO:0000313" key="9">
    <source>
        <dbReference type="Proteomes" id="UP001500795"/>
    </source>
</evidence>
<dbReference type="InterPro" id="IPR004160">
    <property type="entry name" value="Transl_elong_EFTu/EF1A_C"/>
</dbReference>
<dbReference type="InterPro" id="IPR031157">
    <property type="entry name" value="G_TR_CS"/>
</dbReference>
<accession>A0ABP6WLF7</accession>
<keyword evidence="3 6" id="KW-0648">Protein biosynthesis</keyword>
<dbReference type="SUPFAM" id="SSF50465">
    <property type="entry name" value="EF-Tu/eEF-1alpha/eIF2-gamma C-terminal domain"/>
    <property type="match status" value="1"/>
</dbReference>
<dbReference type="PANTHER" id="PTHR43721:SF22">
    <property type="entry name" value="ELONGATION FACTOR TU, MITOCHONDRIAL"/>
    <property type="match status" value="1"/>
</dbReference>
<dbReference type="HAMAP" id="MF_00118_B">
    <property type="entry name" value="EF_Tu_B"/>
    <property type="match status" value="1"/>
</dbReference>
<comment type="subcellular location">
    <subcellularLocation>
        <location evidence="6">Cytoplasm</location>
    </subcellularLocation>
</comment>
<dbReference type="InterPro" id="IPR000795">
    <property type="entry name" value="T_Tr_GTP-bd_dom"/>
</dbReference>
<dbReference type="InterPro" id="IPR005225">
    <property type="entry name" value="Small_GTP-bd"/>
</dbReference>
<evidence type="ECO:0000313" key="8">
    <source>
        <dbReference type="EMBL" id="GAA3550880.1"/>
    </source>
</evidence>
<evidence type="ECO:0000256" key="4">
    <source>
        <dbReference type="ARBA" id="ARBA00023134"/>
    </source>
</evidence>
<comment type="caution">
    <text evidence="8">The sequence shown here is derived from an EMBL/GenBank/DDBJ whole genome shotgun (WGS) entry which is preliminary data.</text>
</comment>
<reference evidence="9" key="1">
    <citation type="journal article" date="2019" name="Int. J. Syst. Evol. Microbiol.">
        <title>The Global Catalogue of Microorganisms (GCM) 10K type strain sequencing project: providing services to taxonomists for standard genome sequencing and annotation.</title>
        <authorList>
            <consortium name="The Broad Institute Genomics Platform"/>
            <consortium name="The Broad Institute Genome Sequencing Center for Infectious Disease"/>
            <person name="Wu L."/>
            <person name="Ma J."/>
        </authorList>
    </citation>
    <scope>NUCLEOTIDE SEQUENCE [LARGE SCALE GENOMIC DNA]</scope>
    <source>
        <strain evidence="9">JCM 17110</strain>
    </source>
</reference>
<dbReference type="GO" id="GO:0003746">
    <property type="term" value="F:translation elongation factor activity"/>
    <property type="evidence" value="ECO:0007669"/>
    <property type="project" value="UniProtKB-KW"/>
</dbReference>
<evidence type="ECO:0000259" key="7">
    <source>
        <dbReference type="PROSITE" id="PS51722"/>
    </source>
</evidence>
<dbReference type="EC" id="3.6.5.3" evidence="6"/>
<dbReference type="InterPro" id="IPR009000">
    <property type="entry name" value="Transl_B-barrel_sf"/>
</dbReference>
<feature type="binding site" evidence="6">
    <location>
        <begin position="19"/>
        <end position="26"/>
    </location>
    <ligand>
        <name>GTP</name>
        <dbReference type="ChEBI" id="CHEBI:37565"/>
    </ligand>
</feature>
<organism evidence="8 9">
    <name type="scientific">Zobellella aerophila</name>
    <dbReference type="NCBI Taxonomy" id="870480"/>
    <lineage>
        <taxon>Bacteria</taxon>
        <taxon>Pseudomonadati</taxon>
        <taxon>Pseudomonadota</taxon>
        <taxon>Gammaproteobacteria</taxon>
        <taxon>Aeromonadales</taxon>
        <taxon>Aeromonadaceae</taxon>
        <taxon>Zobellella</taxon>
    </lineage>
</organism>
<evidence type="ECO:0000256" key="3">
    <source>
        <dbReference type="ARBA" id="ARBA00022917"/>
    </source>
</evidence>
<dbReference type="InterPro" id="IPR009001">
    <property type="entry name" value="Transl_elong_EF1A/Init_IF2_C"/>
</dbReference>
<evidence type="ECO:0000256" key="6">
    <source>
        <dbReference type="HAMAP-Rule" id="MF_00118"/>
    </source>
</evidence>
<dbReference type="Pfam" id="PF03144">
    <property type="entry name" value="GTP_EFTU_D2"/>
    <property type="match status" value="1"/>
</dbReference>